<comment type="function">
    <text evidence="7">Aminocarboxypropyltransferase that catalyzes the aminocarboxypropyl transfer on pseudouridine corresponding to position 914 in M.jannaschii 16S rRNA. It constitutes the last step in biosynthesis of the hypermodified N1-methyl-N3-(3-amino-3-carboxypropyl) pseudouridine (m1acp3-Psi).</text>
</comment>
<dbReference type="GO" id="GO:1904047">
    <property type="term" value="F:S-adenosyl-L-methionine binding"/>
    <property type="evidence" value="ECO:0007669"/>
    <property type="project" value="UniProtKB-UniRule"/>
</dbReference>
<dbReference type="Pfam" id="PF04034">
    <property type="entry name" value="Ribo_biogen_C"/>
    <property type="match status" value="1"/>
</dbReference>
<evidence type="ECO:0000313" key="9">
    <source>
        <dbReference type="EMBL" id="HDS10756.1"/>
    </source>
</evidence>
<dbReference type="GO" id="GO:0005737">
    <property type="term" value="C:cytoplasm"/>
    <property type="evidence" value="ECO:0007669"/>
    <property type="project" value="UniProtKB-SubCell"/>
</dbReference>
<reference evidence="9" key="1">
    <citation type="journal article" date="2020" name="mSystems">
        <title>Genome- and Community-Level Interaction Insights into Carbon Utilization and Element Cycling Functions of Hydrothermarchaeota in Hydrothermal Sediment.</title>
        <authorList>
            <person name="Zhou Z."/>
            <person name="Liu Y."/>
            <person name="Xu W."/>
            <person name="Pan J."/>
            <person name="Luo Z.H."/>
            <person name="Li M."/>
        </authorList>
    </citation>
    <scope>NUCLEOTIDE SEQUENCE [LARGE SCALE GENOMIC DNA]</scope>
    <source>
        <strain evidence="9">SpSt-123</strain>
    </source>
</reference>
<dbReference type="HAMAP" id="MF_01116">
    <property type="entry name" value="TSR3"/>
    <property type="match status" value="1"/>
</dbReference>
<dbReference type="PANTHER" id="PTHR20426:SF0">
    <property type="entry name" value="18S RRNA AMINOCARBOXYPROPYLTRANSFERASE"/>
    <property type="match status" value="1"/>
</dbReference>
<evidence type="ECO:0000256" key="6">
    <source>
        <dbReference type="ARBA" id="ARBA00022691"/>
    </source>
</evidence>
<organism evidence="9">
    <name type="scientific">Fervidicoccus fontis</name>
    <dbReference type="NCBI Taxonomy" id="683846"/>
    <lineage>
        <taxon>Archaea</taxon>
        <taxon>Thermoproteota</taxon>
        <taxon>Thermoprotei</taxon>
        <taxon>Fervidicoccales</taxon>
        <taxon>Fervidicoccaceae</taxon>
        <taxon>Fervidicoccus</taxon>
    </lineage>
</organism>
<feature type="binding site" evidence="7">
    <location>
        <position position="26"/>
    </location>
    <ligand>
        <name>S-adenosyl-L-methionine</name>
        <dbReference type="ChEBI" id="CHEBI:59789"/>
    </ligand>
</feature>
<evidence type="ECO:0000256" key="5">
    <source>
        <dbReference type="ARBA" id="ARBA00022679"/>
    </source>
</evidence>
<dbReference type="EMBL" id="DSDY01000125">
    <property type="protein sequence ID" value="HDS10756.1"/>
    <property type="molecule type" value="Genomic_DNA"/>
</dbReference>
<keyword evidence="2 7" id="KW-0963">Cytoplasm</keyword>
<comment type="catalytic activity">
    <reaction evidence="7">
        <text>an N(1)-methylpseudouridine in rRNA + S-adenosyl-L-methionine = N(1)-methyl-N(3)-[(3S)-3-amino-3-carboxypropyl]pseudouridine in rRNA + S-methyl-5'-thioadenosine + H(+)</text>
        <dbReference type="Rhea" id="RHEA:63296"/>
        <dbReference type="Rhea" id="RHEA-COMP:11634"/>
        <dbReference type="Rhea" id="RHEA-COMP:16310"/>
        <dbReference type="ChEBI" id="CHEBI:15378"/>
        <dbReference type="ChEBI" id="CHEBI:17509"/>
        <dbReference type="ChEBI" id="CHEBI:59789"/>
        <dbReference type="ChEBI" id="CHEBI:74890"/>
        <dbReference type="ChEBI" id="CHEBI:146234"/>
        <dbReference type="EC" id="2.5.1.157"/>
    </reaction>
</comment>
<dbReference type="GO" id="GO:0106388">
    <property type="term" value="F:rRNA small subunit aminocarboxypropyltransferase activity"/>
    <property type="evidence" value="ECO:0007669"/>
    <property type="project" value="UniProtKB-EC"/>
</dbReference>
<dbReference type="InterPro" id="IPR022968">
    <property type="entry name" value="Tsr3-like"/>
</dbReference>
<dbReference type="EC" id="2.5.1.157" evidence="7"/>
<dbReference type="PANTHER" id="PTHR20426">
    <property type="entry name" value="RIBOSOME BIOGENESIS PROTEIN TSR3 HOMOLOG"/>
    <property type="match status" value="1"/>
</dbReference>
<feature type="binding site" evidence="7">
    <location>
        <position position="95"/>
    </location>
    <ligand>
        <name>S-adenosyl-L-methionine</name>
        <dbReference type="ChEBI" id="CHEBI:59789"/>
    </ligand>
</feature>
<comment type="similarity">
    <text evidence="7">Belongs to the TDD superfamily. TSR3 family.</text>
</comment>
<keyword evidence="4 7" id="KW-0698">rRNA processing</keyword>
<keyword evidence="3 7" id="KW-0690">Ribosome biogenesis</keyword>
<evidence type="ECO:0000256" key="3">
    <source>
        <dbReference type="ARBA" id="ARBA00022517"/>
    </source>
</evidence>
<evidence type="ECO:0000256" key="2">
    <source>
        <dbReference type="ARBA" id="ARBA00022490"/>
    </source>
</evidence>
<evidence type="ECO:0000256" key="1">
    <source>
        <dbReference type="ARBA" id="ARBA00014114"/>
    </source>
</evidence>
<proteinExistence type="inferred from homology"/>
<accession>A0A7C1E8H7</accession>
<name>A0A7C1E8H7_9CREN</name>
<keyword evidence="5 7" id="KW-0808">Transferase</keyword>
<evidence type="ECO:0000256" key="4">
    <source>
        <dbReference type="ARBA" id="ARBA00022552"/>
    </source>
</evidence>
<comment type="caution">
    <text evidence="9">The sequence shown here is derived from an EMBL/GenBank/DDBJ whole genome shotgun (WGS) entry which is preliminary data.</text>
</comment>
<dbReference type="AlphaFoldDB" id="A0A7C1E8H7"/>
<evidence type="ECO:0000256" key="7">
    <source>
        <dbReference type="HAMAP-Rule" id="MF_01116"/>
    </source>
</evidence>
<keyword evidence="6 7" id="KW-0949">S-adenosyl-L-methionine</keyword>
<sequence>MTSFDECSGIRLYVYRMHEDSPEKSTAMKLVRMGLASRYTYRKVPRDIVILDPFSTIVIHKEDNPKGILVVDRSWNKLLEDKRLSTITGGIRRRLPALKAANPINYSKLFMLSSAEALAASLYLIGCESRARQLLGVFKWGEEFFRLNNELLNSYSEASTREELLAIEKRFLEKFYEGSGQDN</sequence>
<protein>
    <recommendedName>
        <fullName evidence="1 7">16S rRNA aminocarboxypropyltransferase</fullName>
        <ecNumber evidence="7">2.5.1.157</ecNumber>
    </recommendedName>
</protein>
<dbReference type="NCBIfam" id="NF002621">
    <property type="entry name" value="PRK02287.1"/>
    <property type="match status" value="1"/>
</dbReference>
<dbReference type="InterPro" id="IPR007177">
    <property type="entry name" value="Tsr3_C"/>
</dbReference>
<comment type="subcellular location">
    <subcellularLocation>
        <location evidence="7">Cytoplasm</location>
    </subcellularLocation>
</comment>
<feature type="binding site" evidence="7">
    <location>
        <position position="114"/>
    </location>
    <ligand>
        <name>S-adenosyl-L-methionine</name>
        <dbReference type="ChEBI" id="CHEBI:59789"/>
    </ligand>
</feature>
<feature type="binding site" evidence="7">
    <location>
        <position position="71"/>
    </location>
    <ligand>
        <name>S-adenosyl-L-methionine</name>
        <dbReference type="ChEBI" id="CHEBI:59789"/>
    </ligand>
</feature>
<comment type="caution">
    <text evidence="7">Lacks conserved residue(s) required for the propagation of feature annotation.</text>
</comment>
<feature type="domain" description="16S/18S rRNA aminocarboxypropyltransferase Tsr3 C-terminal" evidence="8">
    <location>
        <begin position="49"/>
        <end position="172"/>
    </location>
</feature>
<evidence type="ECO:0000259" key="8">
    <source>
        <dbReference type="Pfam" id="PF04034"/>
    </source>
</evidence>
<dbReference type="GO" id="GO:0000455">
    <property type="term" value="P:enzyme-directed rRNA pseudouridine synthesis"/>
    <property type="evidence" value="ECO:0007669"/>
    <property type="project" value="UniProtKB-UniRule"/>
</dbReference>
<gene>
    <name evidence="9" type="ORF">ENO04_03975</name>
</gene>